<proteinExistence type="predicted"/>
<protein>
    <submittedName>
        <fullName evidence="3">Rna recognition motif</fullName>
    </submittedName>
</protein>
<gene>
    <name evidence="3" type="primary">Contig16992.g18102</name>
    <name evidence="3" type="ORF">STYLEM_3192</name>
</gene>
<feature type="compositionally biased region" description="Polar residues" evidence="2">
    <location>
        <begin position="1086"/>
        <end position="1095"/>
    </location>
</feature>
<dbReference type="AlphaFoldDB" id="A0A078A089"/>
<evidence type="ECO:0000256" key="2">
    <source>
        <dbReference type="SAM" id="MobiDB-lite"/>
    </source>
</evidence>
<reference evidence="3 4" key="1">
    <citation type="submission" date="2014-06" db="EMBL/GenBank/DDBJ databases">
        <authorList>
            <person name="Swart Estienne"/>
        </authorList>
    </citation>
    <scope>NUCLEOTIDE SEQUENCE [LARGE SCALE GENOMIC DNA]</scope>
    <source>
        <strain evidence="3 4">130c</strain>
    </source>
</reference>
<accession>A0A078A089</accession>
<dbReference type="EMBL" id="CCKQ01003089">
    <property type="protein sequence ID" value="CDW74198.1"/>
    <property type="molecule type" value="Genomic_DNA"/>
</dbReference>
<evidence type="ECO:0000256" key="1">
    <source>
        <dbReference type="PROSITE-ProRule" id="PRU00221"/>
    </source>
</evidence>
<feature type="region of interest" description="Disordered" evidence="2">
    <location>
        <begin position="1074"/>
        <end position="1095"/>
    </location>
</feature>
<dbReference type="InterPro" id="IPR001680">
    <property type="entry name" value="WD40_rpt"/>
</dbReference>
<keyword evidence="1" id="KW-0853">WD repeat</keyword>
<dbReference type="Proteomes" id="UP000039865">
    <property type="component" value="Unassembled WGS sequence"/>
</dbReference>
<evidence type="ECO:0000313" key="4">
    <source>
        <dbReference type="Proteomes" id="UP000039865"/>
    </source>
</evidence>
<dbReference type="Gene3D" id="2.130.10.10">
    <property type="entry name" value="YVTN repeat-like/Quinoprotein amine dehydrogenase"/>
    <property type="match status" value="1"/>
</dbReference>
<dbReference type="PROSITE" id="PS50082">
    <property type="entry name" value="WD_REPEATS_2"/>
    <property type="match status" value="1"/>
</dbReference>
<dbReference type="InParanoid" id="A0A078A089"/>
<feature type="repeat" description="WD" evidence="1">
    <location>
        <begin position="347"/>
        <end position="388"/>
    </location>
</feature>
<dbReference type="InterPro" id="IPR036322">
    <property type="entry name" value="WD40_repeat_dom_sf"/>
</dbReference>
<dbReference type="SUPFAM" id="SSF50978">
    <property type="entry name" value="WD40 repeat-like"/>
    <property type="match status" value="2"/>
</dbReference>
<feature type="region of interest" description="Disordered" evidence="2">
    <location>
        <begin position="889"/>
        <end position="917"/>
    </location>
</feature>
<organism evidence="3 4">
    <name type="scientific">Stylonychia lemnae</name>
    <name type="common">Ciliate</name>
    <dbReference type="NCBI Taxonomy" id="5949"/>
    <lineage>
        <taxon>Eukaryota</taxon>
        <taxon>Sar</taxon>
        <taxon>Alveolata</taxon>
        <taxon>Ciliophora</taxon>
        <taxon>Intramacronucleata</taxon>
        <taxon>Spirotrichea</taxon>
        <taxon>Stichotrichia</taxon>
        <taxon>Sporadotrichida</taxon>
        <taxon>Oxytrichidae</taxon>
        <taxon>Stylonychinae</taxon>
        <taxon>Stylonychia</taxon>
    </lineage>
</organism>
<sequence>MSKRRISLINRNNSITEKDLPQEIKEIANKKNQVGEFVIDGYDVNFLISQINDQIYTVLESTFKACPVPILQDELLLIFLNIFHHNQSQEQIYMANAVIQMFEQISLSKDTKRGINWNDLTDFFMKTIDRVTRKQDKNIRDMVYKLNLDTPNLINVDNSEMKLFSLNAEVDKQFHREGIANSFYCSNLNKLLCLDNQSDYITQYDKNLKSFKNLIKVEHENHPLDTVILDFAYSSKDNRDDFQYEKIVKSSLEYFQIKIWWVESGDLWLTTDKTNSLYSWNIRDENHVKLKKIHEGKILSLMNINTYKAFLVSSLDKKFSIFTASFTNKITLWSFDNFSEISISDEIKGHDSTISCLALIELNDLLISSDETSHIKCWRITDKIIIQTYLFETFYIFDYNSVNFNQMTIVTNKKNESVQYEVDFAIQFLDYLNFSDQLVIGLKDEIRIIEFSSGIQSKIYQSLSKTSGDLSCCESDKHLNDMLDRAGVSTIFLEIDQKLKFLISLYEDWTFYIQKKDFFKKDVIKELKNPCGSFSRPVAFAFSFYMNILAFATENTVVLYTYNMLKLQGYYESFVSIECYKPIYKVKGPDLIELENISHCDYGYCNELLLLIVGTSFGISAIKVLNLDQNQFSVGVGTIRGQLRVYNLKGQIVSSLNVNHPLPTNWNVHSSRFDNRLMQVYKAFQALQDLSNKYDIKTQAEKYKGFNFQKYFSSVSDPYIQEQFFKDEEIKQTKKKIVKVEKLTMNNAGKEYFMIRNHEESQRLSLKKIDYENKFKKQQINHYTELEKLRKLGIIQPKNRDQMMWTIQRGEREFMKNQVFIDYVNQRRTLKLDTIDELIHNNKGDPNDSTIDEIYQKTQRDEEQTNKKPNLADEINDGLDNLEQNLEYRRSQQNSSKKKPQKKNLSQMPQSMTNGANVIPNIEDISSIYSTSMRVNKYESPNIFKSNLAMNRDQEAHLYYQNESQSCPESPLVEEYQFETQGQQRRNFRNAIRLVDLKLMRFKNMPSSQNIVKEMENFEMKNIQEKTFLDRLKQIKEQQKSDLIRQRQREKNSASLQQTFNDIASQVISRRNSFIDQSTKDRRSETLTQMQNSPPRFRKTLSTKQMQGKLIEIRQSLEQSSKRSTQDQSQYTQSNFFITNQSNMYDNGQHSNKNLQNNKESTPFEKAFKIKAKFDNGKLFQGQGNFINKKKTNNFGYQTCQNGQNFKTGGWPQSLPASARSSFTESFKIEEMSIFNSKRRINL</sequence>
<dbReference type="OrthoDB" id="286031at2759"/>
<evidence type="ECO:0000313" key="3">
    <source>
        <dbReference type="EMBL" id="CDW74198.1"/>
    </source>
</evidence>
<name>A0A078A089_STYLE</name>
<dbReference type="InterPro" id="IPR015943">
    <property type="entry name" value="WD40/YVTN_repeat-like_dom_sf"/>
</dbReference>
<keyword evidence="4" id="KW-1185">Reference proteome</keyword>